<keyword evidence="1" id="KW-1133">Transmembrane helix</keyword>
<dbReference type="RefSeq" id="WP_184253849.1">
    <property type="nucleotide sequence ID" value="NZ_JACHIH010000002.1"/>
</dbReference>
<organism evidence="2 3">
    <name type="scientific">Rhodopseudomonas rhenobacensis</name>
    <dbReference type="NCBI Taxonomy" id="87461"/>
    <lineage>
        <taxon>Bacteria</taxon>
        <taxon>Pseudomonadati</taxon>
        <taxon>Pseudomonadota</taxon>
        <taxon>Alphaproteobacteria</taxon>
        <taxon>Hyphomicrobiales</taxon>
        <taxon>Nitrobacteraceae</taxon>
        <taxon>Rhodopseudomonas</taxon>
    </lineage>
</organism>
<keyword evidence="1" id="KW-0472">Membrane</keyword>
<evidence type="ECO:0000256" key="1">
    <source>
        <dbReference type="SAM" id="Phobius"/>
    </source>
</evidence>
<dbReference type="AlphaFoldDB" id="A0A7W7Z0T4"/>
<gene>
    <name evidence="2" type="ORF">HNR60_000455</name>
</gene>
<evidence type="ECO:0000313" key="2">
    <source>
        <dbReference type="EMBL" id="MBB5045720.1"/>
    </source>
</evidence>
<proteinExistence type="predicted"/>
<protein>
    <submittedName>
        <fullName evidence="2">Uncharacterized protein</fullName>
    </submittedName>
</protein>
<feature type="transmembrane region" description="Helical" evidence="1">
    <location>
        <begin position="103"/>
        <end position="122"/>
    </location>
</feature>
<dbReference type="Proteomes" id="UP000542353">
    <property type="component" value="Unassembled WGS sequence"/>
</dbReference>
<comment type="caution">
    <text evidence="2">The sequence shown here is derived from an EMBL/GenBank/DDBJ whole genome shotgun (WGS) entry which is preliminary data.</text>
</comment>
<reference evidence="2 3" key="1">
    <citation type="submission" date="2020-08" db="EMBL/GenBank/DDBJ databases">
        <title>Genomic Encyclopedia of Type Strains, Phase IV (KMG-IV): sequencing the most valuable type-strain genomes for metagenomic binning, comparative biology and taxonomic classification.</title>
        <authorList>
            <person name="Goeker M."/>
        </authorList>
    </citation>
    <scope>NUCLEOTIDE SEQUENCE [LARGE SCALE GENOMIC DNA]</scope>
    <source>
        <strain evidence="2 3">DSM 12706</strain>
    </source>
</reference>
<dbReference type="EMBL" id="JACHIH010000002">
    <property type="protein sequence ID" value="MBB5045720.1"/>
    <property type="molecule type" value="Genomic_DNA"/>
</dbReference>
<feature type="transmembrane region" description="Helical" evidence="1">
    <location>
        <begin position="38"/>
        <end position="58"/>
    </location>
</feature>
<accession>A0A7W7Z0T4</accession>
<name>A0A7W7Z0T4_9BRAD</name>
<evidence type="ECO:0000313" key="3">
    <source>
        <dbReference type="Proteomes" id="UP000542353"/>
    </source>
</evidence>
<keyword evidence="3" id="KW-1185">Reference proteome</keyword>
<feature type="transmembrane region" description="Helical" evidence="1">
    <location>
        <begin position="70"/>
        <end position="91"/>
    </location>
</feature>
<keyword evidence="1" id="KW-0812">Transmembrane</keyword>
<sequence length="160" mass="17094">MIFAFSLLLSYLFIGLTRAALGITAEPGQKPAWVSDRPPTLSVVAGAVVSWPAGRIAEARQSNPDNPRRGIAFAAMNAAVEFTLLAVLTWGALELAIALSDNLVVEILVAIVLIFLVLRFLLPIATVKLAPAITMLGLLLDRMFPPTQASDSGERDRPST</sequence>